<comment type="caution">
    <text evidence="1">The sequence shown here is derived from an EMBL/GenBank/DDBJ whole genome shotgun (WGS) entry which is preliminary data.</text>
</comment>
<dbReference type="PANTHER" id="PTHR33928:SF7">
    <property type="entry name" value="POLYGALACTURONASE QRT3"/>
    <property type="match status" value="1"/>
</dbReference>
<dbReference type="AlphaFoldDB" id="A0A978V147"/>
<name>A0A978V147_ZIZJJ</name>
<sequence length="189" mass="21089">MGMSMKATVASGAVQGNGTSFTLDFNPVLLFPNRITHAQYSLIATNGAFPNHVLRSVSNNRVVVAANVPVSATSYKPSEFNNLNCEKSGKLTHFPKERFLILHAFQGGRRAEYEDPSEALTRLKQNSSIELYQTEFKNLSHQHNGFSKPYLVGDFIAESTDDIHLDVNIKQPWTLTDAIGVAWFVEEWN</sequence>
<reference evidence="1" key="1">
    <citation type="journal article" date="2021" name="Front. Plant Sci.">
        <title>Chromosome-Scale Genome Assembly for Chinese Sour Jujube and Insights Into Its Genome Evolution and Domestication Signature.</title>
        <authorList>
            <person name="Shen L.-Y."/>
            <person name="Luo H."/>
            <person name="Wang X.-L."/>
            <person name="Wang X.-M."/>
            <person name="Qiu X.-J."/>
            <person name="Liu H."/>
            <person name="Zhou S.-S."/>
            <person name="Jia K.-H."/>
            <person name="Nie S."/>
            <person name="Bao Y.-T."/>
            <person name="Zhang R.-G."/>
            <person name="Yun Q.-Z."/>
            <person name="Chai Y.-H."/>
            <person name="Lu J.-Y."/>
            <person name="Li Y."/>
            <person name="Zhao S.-W."/>
            <person name="Mao J.-F."/>
            <person name="Jia S.-G."/>
            <person name="Mao Y.-M."/>
        </authorList>
    </citation>
    <scope>NUCLEOTIDE SEQUENCE</scope>
    <source>
        <strain evidence="1">AT0</strain>
        <tissue evidence="1">Leaf</tissue>
    </source>
</reference>
<dbReference type="Proteomes" id="UP000813462">
    <property type="component" value="Unassembled WGS sequence"/>
</dbReference>
<accession>A0A978V147</accession>
<dbReference type="EMBL" id="JAEACU010000008">
    <property type="protein sequence ID" value="KAH7520963.1"/>
    <property type="molecule type" value="Genomic_DNA"/>
</dbReference>
<evidence type="ECO:0000313" key="1">
    <source>
        <dbReference type="EMBL" id="KAH7520963.1"/>
    </source>
</evidence>
<gene>
    <name evidence="1" type="ORF">FEM48_Zijuj08G0201400</name>
</gene>
<proteinExistence type="predicted"/>
<organism evidence="1 2">
    <name type="scientific">Ziziphus jujuba var. spinosa</name>
    <dbReference type="NCBI Taxonomy" id="714518"/>
    <lineage>
        <taxon>Eukaryota</taxon>
        <taxon>Viridiplantae</taxon>
        <taxon>Streptophyta</taxon>
        <taxon>Embryophyta</taxon>
        <taxon>Tracheophyta</taxon>
        <taxon>Spermatophyta</taxon>
        <taxon>Magnoliopsida</taxon>
        <taxon>eudicotyledons</taxon>
        <taxon>Gunneridae</taxon>
        <taxon>Pentapetalae</taxon>
        <taxon>rosids</taxon>
        <taxon>fabids</taxon>
        <taxon>Rosales</taxon>
        <taxon>Rhamnaceae</taxon>
        <taxon>Paliureae</taxon>
        <taxon>Ziziphus</taxon>
    </lineage>
</organism>
<protein>
    <submittedName>
        <fullName evidence="1">Uncharacterized protein</fullName>
    </submittedName>
</protein>
<dbReference type="InterPro" id="IPR039279">
    <property type="entry name" value="QRT3-like"/>
</dbReference>
<dbReference type="PANTHER" id="PTHR33928">
    <property type="entry name" value="POLYGALACTURONASE QRT3"/>
    <property type="match status" value="1"/>
</dbReference>
<dbReference type="GO" id="GO:0004650">
    <property type="term" value="F:polygalacturonase activity"/>
    <property type="evidence" value="ECO:0007669"/>
    <property type="project" value="InterPro"/>
</dbReference>
<evidence type="ECO:0000313" key="2">
    <source>
        <dbReference type="Proteomes" id="UP000813462"/>
    </source>
</evidence>